<feature type="domain" description="EamA" evidence="7">
    <location>
        <begin position="18"/>
        <end position="149"/>
    </location>
</feature>
<keyword evidence="5 6" id="KW-0472">Membrane</keyword>
<name>A0A5B2VER8_9HYPH</name>
<reference evidence="8 9" key="1">
    <citation type="submission" date="2019-09" db="EMBL/GenBank/DDBJ databases">
        <title>Salinarimonas rosea gen. nov., sp. nov., a new member of the a-2 subgroup of the Proteobacteria.</title>
        <authorList>
            <person name="Liu J."/>
        </authorList>
    </citation>
    <scope>NUCLEOTIDE SEQUENCE [LARGE SCALE GENOMIC DNA]</scope>
    <source>
        <strain evidence="8 9">BN140002</strain>
    </source>
</reference>
<dbReference type="RefSeq" id="WP_149818446.1">
    <property type="nucleotide sequence ID" value="NZ_VUOA01000024.1"/>
</dbReference>
<evidence type="ECO:0000256" key="4">
    <source>
        <dbReference type="ARBA" id="ARBA00022989"/>
    </source>
</evidence>
<feature type="transmembrane region" description="Helical" evidence="6">
    <location>
        <begin position="105"/>
        <end position="127"/>
    </location>
</feature>
<dbReference type="AlphaFoldDB" id="A0A5B2VER8"/>
<dbReference type="OrthoDB" id="9806889at2"/>
<sequence>MPRSTSATAATGPWSQPYLLLTLTALMWGGNAVAGRLAVGEVSPMALTALRWLIAVAVLAVVARRDLVEAWPVLRPRWASLALFGTMGFTAFNALFYVAAHHTAAVNLGIIQGAIPVVVLLGALVAFRTPIRGVQVLGVMLTLVGVAVVAARGDPRVLATLAVNAGDLYMLLASVLYALYTLALRNRPPVSGLALFAAMALAACLSSLPLVAYEAWSGAFHWPTPKGWLILVYIGLFPSLLSQILFIRGVELIGPGRAGLFVNLVPVFAAILAVGILGEPFRWYHGLALTLVLGGIWLAEQRRR</sequence>
<protein>
    <submittedName>
        <fullName evidence="8">DMT family transporter</fullName>
    </submittedName>
</protein>
<feature type="domain" description="EamA" evidence="7">
    <location>
        <begin position="165"/>
        <end position="298"/>
    </location>
</feature>
<reference evidence="8 9" key="2">
    <citation type="submission" date="2019-09" db="EMBL/GenBank/DDBJ databases">
        <authorList>
            <person name="Jin C."/>
        </authorList>
    </citation>
    <scope>NUCLEOTIDE SEQUENCE [LARGE SCALE GENOMIC DNA]</scope>
    <source>
        <strain evidence="8 9">BN140002</strain>
    </source>
</reference>
<feature type="transmembrane region" description="Helical" evidence="6">
    <location>
        <begin position="134"/>
        <end position="151"/>
    </location>
</feature>
<evidence type="ECO:0000256" key="3">
    <source>
        <dbReference type="ARBA" id="ARBA00022692"/>
    </source>
</evidence>
<evidence type="ECO:0000313" key="8">
    <source>
        <dbReference type="EMBL" id="KAA2236687.1"/>
    </source>
</evidence>
<dbReference type="SUPFAM" id="SSF103481">
    <property type="entry name" value="Multidrug resistance efflux transporter EmrE"/>
    <property type="match status" value="2"/>
</dbReference>
<dbReference type="PANTHER" id="PTHR32322:SF18">
    <property type="entry name" value="S-ADENOSYLMETHIONINE_S-ADENOSYLHOMOCYSTEINE TRANSPORTER"/>
    <property type="match status" value="1"/>
</dbReference>
<dbReference type="PANTHER" id="PTHR32322">
    <property type="entry name" value="INNER MEMBRANE TRANSPORTER"/>
    <property type="match status" value="1"/>
</dbReference>
<feature type="transmembrane region" description="Helical" evidence="6">
    <location>
        <begin position="283"/>
        <end position="299"/>
    </location>
</feature>
<comment type="caution">
    <text evidence="8">The sequence shown here is derived from an EMBL/GenBank/DDBJ whole genome shotgun (WGS) entry which is preliminary data.</text>
</comment>
<dbReference type="InterPro" id="IPR000620">
    <property type="entry name" value="EamA_dom"/>
</dbReference>
<evidence type="ECO:0000256" key="6">
    <source>
        <dbReference type="SAM" id="Phobius"/>
    </source>
</evidence>
<accession>A0A5B2VER8</accession>
<keyword evidence="3 6" id="KW-0812">Transmembrane</keyword>
<dbReference type="InterPro" id="IPR050638">
    <property type="entry name" value="AA-Vitamin_Transporters"/>
</dbReference>
<keyword evidence="9" id="KW-1185">Reference proteome</keyword>
<feature type="transmembrane region" description="Helical" evidence="6">
    <location>
        <begin position="79"/>
        <end position="99"/>
    </location>
</feature>
<evidence type="ECO:0000256" key="5">
    <source>
        <dbReference type="ARBA" id="ARBA00023136"/>
    </source>
</evidence>
<organism evidence="8 9">
    <name type="scientific">Salinarimonas soli</name>
    <dbReference type="NCBI Taxonomy" id="1638099"/>
    <lineage>
        <taxon>Bacteria</taxon>
        <taxon>Pseudomonadati</taxon>
        <taxon>Pseudomonadota</taxon>
        <taxon>Alphaproteobacteria</taxon>
        <taxon>Hyphomicrobiales</taxon>
        <taxon>Salinarimonadaceae</taxon>
        <taxon>Salinarimonas</taxon>
    </lineage>
</organism>
<keyword evidence="4 6" id="KW-1133">Transmembrane helix</keyword>
<dbReference type="GO" id="GO:0005886">
    <property type="term" value="C:plasma membrane"/>
    <property type="evidence" value="ECO:0007669"/>
    <property type="project" value="UniProtKB-SubCell"/>
</dbReference>
<gene>
    <name evidence="8" type="ORF">F0L46_13730</name>
</gene>
<proteinExistence type="predicted"/>
<feature type="transmembrane region" description="Helical" evidence="6">
    <location>
        <begin position="228"/>
        <end position="246"/>
    </location>
</feature>
<dbReference type="Pfam" id="PF00892">
    <property type="entry name" value="EamA"/>
    <property type="match status" value="2"/>
</dbReference>
<feature type="transmembrane region" description="Helical" evidence="6">
    <location>
        <begin position="258"/>
        <end position="277"/>
    </location>
</feature>
<feature type="transmembrane region" description="Helical" evidence="6">
    <location>
        <begin position="50"/>
        <end position="67"/>
    </location>
</feature>
<keyword evidence="2" id="KW-1003">Cell membrane</keyword>
<feature type="transmembrane region" description="Helical" evidence="6">
    <location>
        <begin position="157"/>
        <end position="180"/>
    </location>
</feature>
<evidence type="ECO:0000256" key="1">
    <source>
        <dbReference type="ARBA" id="ARBA00004651"/>
    </source>
</evidence>
<dbReference type="EMBL" id="VUOA01000024">
    <property type="protein sequence ID" value="KAA2236687.1"/>
    <property type="molecule type" value="Genomic_DNA"/>
</dbReference>
<dbReference type="Proteomes" id="UP000323142">
    <property type="component" value="Unassembled WGS sequence"/>
</dbReference>
<evidence type="ECO:0000256" key="2">
    <source>
        <dbReference type="ARBA" id="ARBA00022475"/>
    </source>
</evidence>
<evidence type="ECO:0000259" key="7">
    <source>
        <dbReference type="Pfam" id="PF00892"/>
    </source>
</evidence>
<evidence type="ECO:0000313" key="9">
    <source>
        <dbReference type="Proteomes" id="UP000323142"/>
    </source>
</evidence>
<comment type="subcellular location">
    <subcellularLocation>
        <location evidence="1">Cell membrane</location>
        <topology evidence="1">Multi-pass membrane protein</topology>
    </subcellularLocation>
</comment>
<dbReference type="InterPro" id="IPR037185">
    <property type="entry name" value="EmrE-like"/>
</dbReference>
<feature type="transmembrane region" description="Helical" evidence="6">
    <location>
        <begin position="192"/>
        <end position="216"/>
    </location>
</feature>